<dbReference type="GO" id="GO:0005886">
    <property type="term" value="C:plasma membrane"/>
    <property type="evidence" value="ECO:0007669"/>
    <property type="project" value="UniProtKB-SubCell"/>
</dbReference>
<feature type="transmembrane region" description="Helical" evidence="9">
    <location>
        <begin position="44"/>
        <end position="64"/>
    </location>
</feature>
<evidence type="ECO:0000256" key="4">
    <source>
        <dbReference type="ARBA" id="ARBA00022475"/>
    </source>
</evidence>
<sequence>MTILGITLVGPLGFALAATALMLTVALAMCTWRLLVGPSLSDRVVALDAISILLVAFFVVFAMASGVGAYLDVAIVMSLVAFLATVAFARFIERTIGGSDD</sequence>
<keyword evidence="3 8" id="KW-0813">Transport</keyword>
<keyword evidence="7 8" id="KW-0472">Membrane</keyword>
<comment type="subcellular location">
    <subcellularLocation>
        <location evidence="1 8">Cell membrane</location>
        <topology evidence="1 8">Multi-pass membrane protein</topology>
    </subcellularLocation>
</comment>
<dbReference type="InterPro" id="IPR007208">
    <property type="entry name" value="MrpF/PhaF-like"/>
</dbReference>
<comment type="similarity">
    <text evidence="2 8">Belongs to the CPA3 antiporters (TC 2.A.63) subunit F family.</text>
</comment>
<name>A0A7S9LPF2_9RHOB</name>
<dbReference type="AlphaFoldDB" id="A0A7S9LPF2"/>
<keyword evidence="5 9" id="KW-0812">Transmembrane</keyword>
<evidence type="ECO:0000313" key="11">
    <source>
        <dbReference type="Proteomes" id="UP000594800"/>
    </source>
</evidence>
<dbReference type="PIRSF" id="PIRSF028784">
    <property type="entry name" value="MrpF"/>
    <property type="match status" value="1"/>
</dbReference>
<evidence type="ECO:0000256" key="1">
    <source>
        <dbReference type="ARBA" id="ARBA00004651"/>
    </source>
</evidence>
<evidence type="ECO:0000256" key="2">
    <source>
        <dbReference type="ARBA" id="ARBA00009212"/>
    </source>
</evidence>
<dbReference type="RefSeq" id="WP_196101736.1">
    <property type="nucleotide sequence ID" value="NZ_CP064942.1"/>
</dbReference>
<dbReference type="Proteomes" id="UP000594800">
    <property type="component" value="Chromosome"/>
</dbReference>
<feature type="transmembrane region" description="Helical" evidence="9">
    <location>
        <begin position="12"/>
        <end position="32"/>
    </location>
</feature>
<accession>A0A7S9LPF2</accession>
<keyword evidence="8" id="KW-0050">Antiport</keyword>
<keyword evidence="8" id="KW-0406">Ion transport</keyword>
<proteinExistence type="inferred from homology"/>
<evidence type="ECO:0000313" key="10">
    <source>
        <dbReference type="EMBL" id="QPH52525.1"/>
    </source>
</evidence>
<dbReference type="KEGG" id="poz:I0K15_11885"/>
<keyword evidence="11" id="KW-1185">Reference proteome</keyword>
<protein>
    <recommendedName>
        <fullName evidence="12">Na(+)/H(+) antiporter subunit F</fullName>
    </recommendedName>
</protein>
<evidence type="ECO:0000256" key="8">
    <source>
        <dbReference type="PIRNR" id="PIRNR028784"/>
    </source>
</evidence>
<reference evidence="10 11" key="1">
    <citation type="submission" date="2020-11" db="EMBL/GenBank/DDBJ databases">
        <title>Description of Pontivivens ytuae sp. nov. isolated from deep sea sediment of Mariana Trench.</title>
        <authorList>
            <person name="Wang Z."/>
            <person name="Sun Q.-L."/>
            <person name="Xu X.-D."/>
            <person name="Tang Y.-Z."/>
            <person name="Zhang J."/>
        </authorList>
    </citation>
    <scope>NUCLEOTIDE SEQUENCE [LARGE SCALE GENOMIC DNA]</scope>
    <source>
        <strain evidence="10 11">MT2928</strain>
    </source>
</reference>
<evidence type="ECO:0000256" key="6">
    <source>
        <dbReference type="ARBA" id="ARBA00022989"/>
    </source>
</evidence>
<dbReference type="PANTHER" id="PTHR34702:SF1">
    <property type="entry name" value="NA(+)_H(+) ANTIPORTER SUBUNIT F"/>
    <property type="match status" value="1"/>
</dbReference>
<evidence type="ECO:0000256" key="5">
    <source>
        <dbReference type="ARBA" id="ARBA00022692"/>
    </source>
</evidence>
<dbReference type="Pfam" id="PF04066">
    <property type="entry name" value="MrpF_PhaF"/>
    <property type="match status" value="1"/>
</dbReference>
<evidence type="ECO:0000256" key="3">
    <source>
        <dbReference type="ARBA" id="ARBA00022448"/>
    </source>
</evidence>
<gene>
    <name evidence="10" type="ORF">I0K15_11885</name>
</gene>
<keyword evidence="6 9" id="KW-1133">Transmembrane helix</keyword>
<dbReference type="EMBL" id="CP064942">
    <property type="protein sequence ID" value="QPH52525.1"/>
    <property type="molecule type" value="Genomic_DNA"/>
</dbReference>
<organism evidence="10 11">
    <name type="scientific">Pontivivens ytuae</name>
    <dbReference type="NCBI Taxonomy" id="2789856"/>
    <lineage>
        <taxon>Bacteria</taxon>
        <taxon>Pseudomonadati</taxon>
        <taxon>Pseudomonadota</taxon>
        <taxon>Alphaproteobacteria</taxon>
        <taxon>Rhodobacterales</taxon>
        <taxon>Paracoccaceae</taxon>
        <taxon>Pontivivens</taxon>
    </lineage>
</organism>
<feature type="transmembrane region" description="Helical" evidence="9">
    <location>
        <begin position="70"/>
        <end position="92"/>
    </location>
</feature>
<dbReference type="PANTHER" id="PTHR34702">
    <property type="entry name" value="NA(+)/H(+) ANTIPORTER SUBUNIT F1"/>
    <property type="match status" value="1"/>
</dbReference>
<evidence type="ECO:0000256" key="9">
    <source>
        <dbReference type="SAM" id="Phobius"/>
    </source>
</evidence>
<evidence type="ECO:0008006" key="12">
    <source>
        <dbReference type="Google" id="ProtNLM"/>
    </source>
</evidence>
<evidence type="ECO:0000256" key="7">
    <source>
        <dbReference type="ARBA" id="ARBA00023136"/>
    </source>
</evidence>
<dbReference type="GO" id="GO:0015385">
    <property type="term" value="F:sodium:proton antiporter activity"/>
    <property type="evidence" value="ECO:0007669"/>
    <property type="project" value="TreeGrafter"/>
</dbReference>
<keyword evidence="4 8" id="KW-1003">Cell membrane</keyword>